<sequence length="396" mass="42302">MKKVLIIGTLTLLISGVLSGCQTGNKAPKAETKETSDTSVSVPWIGTKNTTRINTSDPIEAAVLVSRTLWTAKTDNNRPSSVVLTDVSNWQIAAVSTDLIHHPSNGPVLFFDKESVPSATMDELKRLKPRGAEGNNDIQIVIVGPVAASVEEQLKSLKMKTDKIAGDEPAAVAKAIDAYYAKAAGELPQAVIIGSMDSPEYTLPAVNWIAHMPEPLLYVKKEEIPAPTVAALKERAGNATIYVLGPKSVISAQVEDELKTYGKVTRIAGDDPYENAIAFAQFKDTRNEFGWGIGTPGHNFSFTTTDSTMLAIAAAPFSHLGKHAPLIFTDKDGMPDPVMEFTATLQPKFQKSPAEGPYNHAWITGDANTISAAAQSEIDDMLEISPASGGNPHSGH</sequence>
<feature type="signal peptide" evidence="1">
    <location>
        <begin position="1"/>
        <end position="20"/>
    </location>
</feature>
<protein>
    <submittedName>
        <fullName evidence="2">ArsR family transcriptional regulator</fullName>
    </submittedName>
</protein>
<comment type="caution">
    <text evidence="2">The sequence shown here is derived from an EMBL/GenBank/DDBJ whole genome shotgun (WGS) entry which is preliminary data.</text>
</comment>
<dbReference type="PROSITE" id="PS51257">
    <property type="entry name" value="PROKAR_LIPOPROTEIN"/>
    <property type="match status" value="1"/>
</dbReference>
<dbReference type="RefSeq" id="WP_036647654.1">
    <property type="nucleotide sequence ID" value="NZ_JQCR01000001.1"/>
</dbReference>
<dbReference type="EMBL" id="JQCR01000001">
    <property type="protein sequence ID" value="KGE20891.1"/>
    <property type="molecule type" value="Genomic_DNA"/>
</dbReference>
<accession>A0A098MFR0</accession>
<dbReference type="STRING" id="268407.PWYN_01550"/>
<keyword evidence="1" id="KW-0732">Signal</keyword>
<dbReference type="Proteomes" id="UP000029734">
    <property type="component" value="Unassembled WGS sequence"/>
</dbReference>
<evidence type="ECO:0000313" key="3">
    <source>
        <dbReference type="Proteomes" id="UP000029734"/>
    </source>
</evidence>
<dbReference type="AlphaFoldDB" id="A0A098MFR0"/>
<keyword evidence="3" id="KW-1185">Reference proteome</keyword>
<name>A0A098MFR0_9BACL</name>
<dbReference type="eggNOG" id="COG2247">
    <property type="taxonomic scope" value="Bacteria"/>
</dbReference>
<evidence type="ECO:0000256" key="1">
    <source>
        <dbReference type="SAM" id="SignalP"/>
    </source>
</evidence>
<organism evidence="2 3">
    <name type="scientific">Paenibacillus wynnii</name>
    <dbReference type="NCBI Taxonomy" id="268407"/>
    <lineage>
        <taxon>Bacteria</taxon>
        <taxon>Bacillati</taxon>
        <taxon>Bacillota</taxon>
        <taxon>Bacilli</taxon>
        <taxon>Bacillales</taxon>
        <taxon>Paenibacillaceae</taxon>
        <taxon>Paenibacillus</taxon>
    </lineage>
</organism>
<reference evidence="2 3" key="2">
    <citation type="submission" date="2014-10" db="EMBL/GenBank/DDBJ databases">
        <title>Comparative genomics of the Paenibacillus odorifer group.</title>
        <authorList>
            <person name="Tsai Y.-C."/>
            <person name="Martin N."/>
            <person name="Korlach J."/>
            <person name="Wiedmann M."/>
        </authorList>
    </citation>
    <scope>NUCLEOTIDE SEQUENCE [LARGE SCALE GENOMIC DNA]</scope>
    <source>
        <strain evidence="2 3">DSM 18334</strain>
    </source>
</reference>
<feature type="chain" id="PRO_5038485295" evidence="1">
    <location>
        <begin position="21"/>
        <end position="396"/>
    </location>
</feature>
<proteinExistence type="predicted"/>
<evidence type="ECO:0000313" key="2">
    <source>
        <dbReference type="EMBL" id="KGE20891.1"/>
    </source>
</evidence>
<gene>
    <name evidence="2" type="ORF">PWYN_01550</name>
</gene>
<reference evidence="2 3" key="1">
    <citation type="submission" date="2014-08" db="EMBL/GenBank/DDBJ databases">
        <authorList>
            <person name="den Bakker H.C."/>
        </authorList>
    </citation>
    <scope>NUCLEOTIDE SEQUENCE [LARGE SCALE GENOMIC DNA]</scope>
    <source>
        <strain evidence="2 3">DSM 18334</strain>
    </source>
</reference>
<dbReference type="OrthoDB" id="1399160at2"/>